<keyword evidence="3" id="KW-0611">Plant defense</keyword>
<dbReference type="AlphaFoldDB" id="A0AAD7PMB2"/>
<evidence type="ECO:0000256" key="1">
    <source>
        <dbReference type="ARBA" id="ARBA00022614"/>
    </source>
</evidence>
<dbReference type="FunFam" id="3.40.50.10140:FF:000007">
    <property type="entry name" value="Disease resistance protein (TIR-NBS-LRR class)"/>
    <property type="match status" value="1"/>
</dbReference>
<dbReference type="PRINTS" id="PR00364">
    <property type="entry name" value="DISEASERSIST"/>
</dbReference>
<dbReference type="SUPFAM" id="SSF46785">
    <property type="entry name" value="Winged helix' DNA-binding domain"/>
    <property type="match status" value="1"/>
</dbReference>
<dbReference type="InterPro" id="IPR000157">
    <property type="entry name" value="TIR_dom"/>
</dbReference>
<dbReference type="PROSITE" id="PS50104">
    <property type="entry name" value="TIR"/>
    <property type="match status" value="1"/>
</dbReference>
<comment type="caution">
    <text evidence="6">The sequence shown here is derived from an EMBL/GenBank/DDBJ whole genome shotgun (WGS) entry which is preliminary data.</text>
</comment>
<dbReference type="SUPFAM" id="SSF52200">
    <property type="entry name" value="Toll/Interleukin receptor TIR domain"/>
    <property type="match status" value="1"/>
</dbReference>
<dbReference type="Gene3D" id="3.40.50.300">
    <property type="entry name" value="P-loop containing nucleotide triphosphate hydrolases"/>
    <property type="match status" value="1"/>
</dbReference>
<evidence type="ECO:0000313" key="6">
    <source>
        <dbReference type="EMBL" id="KAJ7960447.1"/>
    </source>
</evidence>
<dbReference type="SUPFAM" id="SSF52540">
    <property type="entry name" value="P-loop containing nucleoside triphosphate hydrolases"/>
    <property type="match status" value="1"/>
</dbReference>
<protein>
    <submittedName>
        <fullName evidence="6">Disease resistance-like protein</fullName>
    </submittedName>
</protein>
<dbReference type="InterPro" id="IPR042197">
    <property type="entry name" value="Apaf_helical"/>
</dbReference>
<dbReference type="KEGG" id="qsa:O6P43_020887"/>
<dbReference type="PANTHER" id="PTHR11017:SF570">
    <property type="entry name" value="DISEASE RESISTANCE PROTEIN (TIR-NBS CLASS)-RELATED"/>
    <property type="match status" value="1"/>
</dbReference>
<keyword evidence="7" id="KW-1185">Reference proteome</keyword>
<dbReference type="Gene3D" id="1.10.8.430">
    <property type="entry name" value="Helical domain of apoptotic protease-activating factors"/>
    <property type="match status" value="1"/>
</dbReference>
<dbReference type="InterPro" id="IPR036390">
    <property type="entry name" value="WH_DNA-bd_sf"/>
</dbReference>
<dbReference type="GO" id="GO:0043531">
    <property type="term" value="F:ADP binding"/>
    <property type="evidence" value="ECO:0007669"/>
    <property type="project" value="InterPro"/>
</dbReference>
<sequence>MALSSSSFSHRWTYDVFLSFRGEDTRFNFTGNLYNALTQKGVNTFIDDEELKRGEEISPALVKAIEESRISIIILSDMYASSSWCLDELAKILECMKVKGQMVPPVFYNVDPSDVRHQTGSFETAMAAHEQKFKNNLDKVQKWRSALNQVANLSGWHFKTGYEYEFIEKIIREVSSKLKNHSLLHVANHPVGLESRTVKIESFLKIGSDDVRMLGVYGLGGIGKTTLVQDVYNHIADKFESKCFLANVRENSSTKKGLARLQKTLIFEMLGDKKMTNFGDDSKGVSLMKSRLCNKKILLILDDVDKLEQLQKLAGGCDWFGSGSRIIITTRDKHLLTSHGVDDTYEMKELEDYEAMVLFCWDAFKKSTPEAGFMDISKRAVRYSQNPPLALEIIGSDLFGKRIDEWKSTLDKYEEIPNKKIQSILRISYDNLESNEKQIFLDIACFLKGFDLEVCKQVLDSCGFYGASGVGVLIDKSLITIKEDKLWMHDLIQDLGRDIIQQESAEPGERSRLRCSSSTN</sequence>
<dbReference type="Pfam" id="PF00931">
    <property type="entry name" value="NB-ARC"/>
    <property type="match status" value="1"/>
</dbReference>
<dbReference type="InterPro" id="IPR002182">
    <property type="entry name" value="NB-ARC"/>
</dbReference>
<evidence type="ECO:0000256" key="3">
    <source>
        <dbReference type="ARBA" id="ARBA00022821"/>
    </source>
</evidence>
<dbReference type="InterPro" id="IPR027417">
    <property type="entry name" value="P-loop_NTPase"/>
</dbReference>
<keyword evidence="2" id="KW-0677">Repeat</keyword>
<feature type="domain" description="TIR" evidence="5">
    <location>
        <begin position="12"/>
        <end position="178"/>
    </location>
</feature>
<dbReference type="Gene3D" id="3.40.50.10140">
    <property type="entry name" value="Toll/interleukin-1 receptor homology (TIR) domain"/>
    <property type="match status" value="1"/>
</dbReference>
<proteinExistence type="predicted"/>
<name>A0AAD7PMB2_QUISA</name>
<accession>A0AAD7PMB2</accession>
<reference evidence="6" key="1">
    <citation type="journal article" date="2023" name="Science">
        <title>Elucidation of the pathway for biosynthesis of saponin adjuvants from the soapbark tree.</title>
        <authorList>
            <person name="Reed J."/>
            <person name="Orme A."/>
            <person name="El-Demerdash A."/>
            <person name="Owen C."/>
            <person name="Martin L.B.B."/>
            <person name="Misra R.C."/>
            <person name="Kikuchi S."/>
            <person name="Rejzek M."/>
            <person name="Martin A.C."/>
            <person name="Harkess A."/>
            <person name="Leebens-Mack J."/>
            <person name="Louveau T."/>
            <person name="Stephenson M.J."/>
            <person name="Osbourn A."/>
        </authorList>
    </citation>
    <scope>NUCLEOTIDE SEQUENCE</scope>
    <source>
        <strain evidence="6">S10</strain>
    </source>
</reference>
<evidence type="ECO:0000256" key="4">
    <source>
        <dbReference type="ARBA" id="ARBA00023027"/>
    </source>
</evidence>
<evidence type="ECO:0000313" key="7">
    <source>
        <dbReference type="Proteomes" id="UP001163823"/>
    </source>
</evidence>
<dbReference type="Pfam" id="PF23282">
    <property type="entry name" value="WHD_ROQ1"/>
    <property type="match status" value="1"/>
</dbReference>
<dbReference type="InterPro" id="IPR044974">
    <property type="entry name" value="Disease_R_plants"/>
</dbReference>
<evidence type="ECO:0000259" key="5">
    <source>
        <dbReference type="PROSITE" id="PS50104"/>
    </source>
</evidence>
<dbReference type="Proteomes" id="UP001163823">
    <property type="component" value="Chromosome 8"/>
</dbReference>
<dbReference type="EMBL" id="JARAOO010000008">
    <property type="protein sequence ID" value="KAJ7960447.1"/>
    <property type="molecule type" value="Genomic_DNA"/>
</dbReference>
<evidence type="ECO:0000256" key="2">
    <source>
        <dbReference type="ARBA" id="ARBA00022737"/>
    </source>
</evidence>
<gene>
    <name evidence="6" type="ORF">O6P43_020887</name>
</gene>
<keyword evidence="1" id="KW-0433">Leucine-rich repeat</keyword>
<dbReference type="InterPro" id="IPR058192">
    <property type="entry name" value="WHD_ROQ1-like"/>
</dbReference>
<dbReference type="InterPro" id="IPR035897">
    <property type="entry name" value="Toll_tir_struct_dom_sf"/>
</dbReference>
<dbReference type="SMART" id="SM00255">
    <property type="entry name" value="TIR"/>
    <property type="match status" value="1"/>
</dbReference>
<dbReference type="GO" id="GO:0006952">
    <property type="term" value="P:defense response"/>
    <property type="evidence" value="ECO:0007669"/>
    <property type="project" value="UniProtKB-KW"/>
</dbReference>
<keyword evidence="4" id="KW-0520">NAD</keyword>
<dbReference type="PANTHER" id="PTHR11017">
    <property type="entry name" value="LEUCINE-RICH REPEAT-CONTAINING PROTEIN"/>
    <property type="match status" value="1"/>
</dbReference>
<dbReference type="Pfam" id="PF01582">
    <property type="entry name" value="TIR"/>
    <property type="match status" value="1"/>
</dbReference>
<dbReference type="GO" id="GO:0007165">
    <property type="term" value="P:signal transduction"/>
    <property type="evidence" value="ECO:0007669"/>
    <property type="project" value="InterPro"/>
</dbReference>
<organism evidence="6 7">
    <name type="scientific">Quillaja saponaria</name>
    <name type="common">Soap bark tree</name>
    <dbReference type="NCBI Taxonomy" id="32244"/>
    <lineage>
        <taxon>Eukaryota</taxon>
        <taxon>Viridiplantae</taxon>
        <taxon>Streptophyta</taxon>
        <taxon>Embryophyta</taxon>
        <taxon>Tracheophyta</taxon>
        <taxon>Spermatophyta</taxon>
        <taxon>Magnoliopsida</taxon>
        <taxon>eudicotyledons</taxon>
        <taxon>Gunneridae</taxon>
        <taxon>Pentapetalae</taxon>
        <taxon>rosids</taxon>
        <taxon>fabids</taxon>
        <taxon>Fabales</taxon>
        <taxon>Quillajaceae</taxon>
        <taxon>Quillaja</taxon>
    </lineage>
</organism>